<keyword evidence="2" id="KW-1185">Reference proteome</keyword>
<protein>
    <submittedName>
        <fullName evidence="1">Uncharacterized protein</fullName>
    </submittedName>
</protein>
<accession>A0ACC2ILQ4</accession>
<name>A0ACC2ILQ4_9PLEO</name>
<comment type="caution">
    <text evidence="1">The sequence shown here is derived from an EMBL/GenBank/DDBJ whole genome shotgun (WGS) entry which is preliminary data.</text>
</comment>
<reference evidence="1" key="1">
    <citation type="submission" date="2022-11" db="EMBL/GenBank/DDBJ databases">
        <title>Genome Sequence of Boeremia exigua.</title>
        <authorList>
            <person name="Buettner E."/>
        </authorList>
    </citation>
    <scope>NUCLEOTIDE SEQUENCE</scope>
    <source>
        <strain evidence="1">CU02</strain>
    </source>
</reference>
<evidence type="ECO:0000313" key="1">
    <source>
        <dbReference type="EMBL" id="KAJ8116134.1"/>
    </source>
</evidence>
<dbReference type="EMBL" id="JAPHNI010000107">
    <property type="protein sequence ID" value="KAJ8116134.1"/>
    <property type="molecule type" value="Genomic_DNA"/>
</dbReference>
<proteinExistence type="predicted"/>
<organism evidence="1 2">
    <name type="scientific">Boeremia exigua</name>
    <dbReference type="NCBI Taxonomy" id="749465"/>
    <lineage>
        <taxon>Eukaryota</taxon>
        <taxon>Fungi</taxon>
        <taxon>Dikarya</taxon>
        <taxon>Ascomycota</taxon>
        <taxon>Pezizomycotina</taxon>
        <taxon>Dothideomycetes</taxon>
        <taxon>Pleosporomycetidae</taxon>
        <taxon>Pleosporales</taxon>
        <taxon>Pleosporineae</taxon>
        <taxon>Didymellaceae</taxon>
        <taxon>Boeremia</taxon>
    </lineage>
</organism>
<sequence>MPGETEHGVMVNRGFFRLRSAHTWRFTITELPLIACGVSSTLHQCYQDRPYQQELGNFRAIRVQDGSIERYSCARPYLALALALNMQLLASVAATAAVLASSVSAANFTGDVLNGVPVIHNLDLADVPAQKISRYYLRVGELNGGHPVHIPVMVARGTAESLETGKKLSLSAAIHGDELNPVRVVQRIFEQLEDQVATLNGTVIGIPTVNPMGIYLNQRNYFTASASGSLTNVNRVFPGVSAELGGSGPNILAYNIWNHIWANTSQVDVGIDLHTPSSGGETSLWCYADWRLPYVERLSKLLQPDTLKVDPGEPGSIETTFVDHGIPSLTVEMGQAKIWNTSLIDRTVEFVNRVMLDLHITPGNASVEPDLSSVYIANTFHDTYTRYGGFVERLVDVDEPVTKGQPIARVLNAFGDVLETLVAPADGRMFQSPRDPSCEPGSSVGQIAYKSTDPDCADGCILSGPEGSRRR</sequence>
<dbReference type="Proteomes" id="UP001153331">
    <property type="component" value="Unassembled WGS sequence"/>
</dbReference>
<evidence type="ECO:0000313" key="2">
    <source>
        <dbReference type="Proteomes" id="UP001153331"/>
    </source>
</evidence>
<gene>
    <name evidence="1" type="ORF">OPT61_g2385</name>
</gene>